<name>A0A9N9KLB1_9HELO</name>
<proteinExistence type="predicted"/>
<keyword evidence="3" id="KW-0805">Transcription regulation</keyword>
<keyword evidence="9" id="KW-1185">Reference proteome</keyword>
<evidence type="ECO:0000313" key="8">
    <source>
        <dbReference type="EMBL" id="CAG8949083.1"/>
    </source>
</evidence>
<dbReference type="EMBL" id="CAJVRL010000001">
    <property type="protein sequence ID" value="CAG8949083.1"/>
    <property type="molecule type" value="Genomic_DNA"/>
</dbReference>
<dbReference type="Proteomes" id="UP000696280">
    <property type="component" value="Unassembled WGS sequence"/>
</dbReference>
<keyword evidence="5" id="KW-0804">Transcription</keyword>
<dbReference type="AlphaFoldDB" id="A0A9N9KLB1"/>
<evidence type="ECO:0000256" key="6">
    <source>
        <dbReference type="ARBA" id="ARBA00023242"/>
    </source>
</evidence>
<keyword evidence="1" id="KW-0479">Metal-binding</keyword>
<protein>
    <recommendedName>
        <fullName evidence="7">Zn(2)-C6 fungal-type domain-containing protein</fullName>
    </recommendedName>
</protein>
<evidence type="ECO:0000256" key="5">
    <source>
        <dbReference type="ARBA" id="ARBA00023163"/>
    </source>
</evidence>
<evidence type="ECO:0000256" key="4">
    <source>
        <dbReference type="ARBA" id="ARBA00023125"/>
    </source>
</evidence>
<evidence type="ECO:0000313" key="9">
    <source>
        <dbReference type="Proteomes" id="UP000696280"/>
    </source>
</evidence>
<dbReference type="SUPFAM" id="SSF57701">
    <property type="entry name" value="Zn2/Cys6 DNA-binding domain"/>
    <property type="match status" value="1"/>
</dbReference>
<dbReference type="CDD" id="cd00067">
    <property type="entry name" value="GAL4"/>
    <property type="match status" value="1"/>
</dbReference>
<dbReference type="Pfam" id="PF00172">
    <property type="entry name" value="Zn_clus"/>
    <property type="match status" value="1"/>
</dbReference>
<accession>A0A9N9KLB1</accession>
<evidence type="ECO:0000256" key="2">
    <source>
        <dbReference type="ARBA" id="ARBA00022833"/>
    </source>
</evidence>
<dbReference type="InterPro" id="IPR001138">
    <property type="entry name" value="Zn2Cys6_DnaBD"/>
</dbReference>
<dbReference type="InterPro" id="IPR052360">
    <property type="entry name" value="Transcr_Regulatory_Proteins"/>
</dbReference>
<evidence type="ECO:0000256" key="3">
    <source>
        <dbReference type="ARBA" id="ARBA00023015"/>
    </source>
</evidence>
<keyword evidence="4" id="KW-0238">DNA-binding</keyword>
<keyword evidence="6" id="KW-0539">Nucleus</keyword>
<dbReference type="GO" id="GO:0003677">
    <property type="term" value="F:DNA binding"/>
    <property type="evidence" value="ECO:0007669"/>
    <property type="project" value="UniProtKB-KW"/>
</dbReference>
<keyword evidence="2" id="KW-0862">Zinc</keyword>
<dbReference type="GO" id="GO:0008270">
    <property type="term" value="F:zinc ion binding"/>
    <property type="evidence" value="ECO:0007669"/>
    <property type="project" value="InterPro"/>
</dbReference>
<dbReference type="PANTHER" id="PTHR36206:SF4">
    <property type="entry name" value="HYPOTHETICAL CONSERVED PROTEIN (EUROFUNG)-RELATED"/>
    <property type="match status" value="1"/>
</dbReference>
<dbReference type="InterPro" id="IPR036864">
    <property type="entry name" value="Zn2-C6_fun-type_DNA-bd_sf"/>
</dbReference>
<gene>
    <name evidence="8" type="ORF">HYFRA_00002212</name>
</gene>
<dbReference type="PROSITE" id="PS50048">
    <property type="entry name" value="ZN2_CY6_FUNGAL_2"/>
    <property type="match status" value="1"/>
</dbReference>
<dbReference type="PROSITE" id="PS00463">
    <property type="entry name" value="ZN2_CY6_FUNGAL_1"/>
    <property type="match status" value="1"/>
</dbReference>
<comment type="caution">
    <text evidence="8">The sequence shown here is derived from an EMBL/GenBank/DDBJ whole genome shotgun (WGS) entry which is preliminary data.</text>
</comment>
<dbReference type="OrthoDB" id="39175at2759"/>
<dbReference type="GO" id="GO:0000981">
    <property type="term" value="F:DNA-binding transcription factor activity, RNA polymerase II-specific"/>
    <property type="evidence" value="ECO:0007669"/>
    <property type="project" value="InterPro"/>
</dbReference>
<organism evidence="8 9">
    <name type="scientific">Hymenoscyphus fraxineus</name>
    <dbReference type="NCBI Taxonomy" id="746836"/>
    <lineage>
        <taxon>Eukaryota</taxon>
        <taxon>Fungi</taxon>
        <taxon>Dikarya</taxon>
        <taxon>Ascomycota</taxon>
        <taxon>Pezizomycotina</taxon>
        <taxon>Leotiomycetes</taxon>
        <taxon>Helotiales</taxon>
        <taxon>Helotiaceae</taxon>
        <taxon>Hymenoscyphus</taxon>
    </lineage>
</organism>
<reference evidence="8" key="1">
    <citation type="submission" date="2021-07" db="EMBL/GenBank/DDBJ databases">
        <authorList>
            <person name="Durling M."/>
        </authorList>
    </citation>
    <scope>NUCLEOTIDE SEQUENCE</scope>
</reference>
<dbReference type="SMART" id="SM00066">
    <property type="entry name" value="GAL4"/>
    <property type="match status" value="1"/>
</dbReference>
<dbReference type="PRINTS" id="PR00755">
    <property type="entry name" value="AFLATOXINBRP"/>
</dbReference>
<sequence>MASVPAAHSLRKKMYPEITNRKKQKKPKVTTGCKTCKTRRIKCDEARPECARCVRIGSKCDFAFSQRQILAGPIRPIQPIRRLIQARIPASSSLSIPETLSFTTLFRDEKEHQYFCYFRDEVGKNLAGSFGQSLWQHTIPQACQNDVELRDLMISLAALSRAQNSLQDAASHRVYALTHYNYSIKNINTAINSKPEREATRIALISAILLFCFENLLGEHAAAIKNMETALRLLRHRISHKTPRFSQIQPVSEVPDMDHALLAAFIRMDNTLISRPSLDNIDRTNILEIQFVKSDFHMPSTFGSILEAKAYLEEIQLAAISRFKYTIHLSSDFTENDEDQNIPTSLSLQIQKWQYAFEPLLRSLRCENKSCSSGPSESLATLSALAKVTEMVNQPEWVLSSTLRDSYSVDATEVVFWSKKAVEHPGFKRQFVWHCGIIPALFVVIVGSRNRVVRENAIKVLRSAIPRRELVWDAAEVAKLGERLLAEEDAC</sequence>
<dbReference type="PANTHER" id="PTHR36206">
    <property type="entry name" value="ASPERCRYPTIN BIOSYNTHESIS CLUSTER-SPECIFIC TRANSCRIPTION REGULATOR ATNN-RELATED"/>
    <property type="match status" value="1"/>
</dbReference>
<feature type="domain" description="Zn(2)-C6 fungal-type" evidence="7">
    <location>
        <begin position="32"/>
        <end position="62"/>
    </location>
</feature>
<evidence type="ECO:0000256" key="1">
    <source>
        <dbReference type="ARBA" id="ARBA00022723"/>
    </source>
</evidence>
<evidence type="ECO:0000259" key="7">
    <source>
        <dbReference type="PROSITE" id="PS50048"/>
    </source>
</evidence>
<dbReference type="Gene3D" id="4.10.240.10">
    <property type="entry name" value="Zn(2)-C6 fungal-type DNA-binding domain"/>
    <property type="match status" value="1"/>
</dbReference>